<comment type="caution">
    <text evidence="1">The sequence shown here is derived from an EMBL/GenBank/DDBJ whole genome shotgun (WGS) entry which is preliminary data.</text>
</comment>
<dbReference type="Proteomes" id="UP000236634">
    <property type="component" value="Unassembled WGS sequence"/>
</dbReference>
<dbReference type="RefSeq" id="WP_103002361.1">
    <property type="nucleotide sequence ID" value="NZ_NBAX01000001.1"/>
</dbReference>
<dbReference type="EMBL" id="NBAX01000001">
    <property type="protein sequence ID" value="PNP96408.1"/>
    <property type="molecule type" value="Genomic_DNA"/>
</dbReference>
<accession>A0A2K0XPL8</accession>
<proteinExistence type="predicted"/>
<protein>
    <submittedName>
        <fullName evidence="1">Uncharacterized protein</fullName>
    </submittedName>
</protein>
<evidence type="ECO:0000313" key="2">
    <source>
        <dbReference type="Proteomes" id="UP000236634"/>
    </source>
</evidence>
<organism evidence="1 2">
    <name type="scientific">Hoylesella timonensis</name>
    <dbReference type="NCBI Taxonomy" id="386414"/>
    <lineage>
        <taxon>Bacteria</taxon>
        <taxon>Pseudomonadati</taxon>
        <taxon>Bacteroidota</taxon>
        <taxon>Bacteroidia</taxon>
        <taxon>Bacteroidales</taxon>
        <taxon>Prevotellaceae</taxon>
        <taxon>Hoylesella</taxon>
    </lineage>
</organism>
<gene>
    <name evidence="1" type="ORF">BFS16_00550</name>
</gene>
<name>A0A2K0XPL8_9BACT</name>
<dbReference type="AlphaFoldDB" id="A0A2K0XPL8"/>
<reference evidence="1 2" key="1">
    <citation type="submission" date="2017-03" db="EMBL/GenBank/DDBJ databases">
        <authorList>
            <person name="Afonso C.L."/>
            <person name="Miller P.J."/>
            <person name="Scott M.A."/>
            <person name="Spackman E."/>
            <person name="Goraichik I."/>
            <person name="Dimitrov K.M."/>
            <person name="Suarez D.L."/>
            <person name="Swayne D.E."/>
        </authorList>
    </citation>
    <scope>NUCLEOTIDE SEQUENCE [LARGE SCALE GENOMIC DNA]</scope>
    <source>
        <strain evidence="1 2">DNF00076</strain>
    </source>
</reference>
<evidence type="ECO:0000313" key="1">
    <source>
        <dbReference type="EMBL" id="PNP96408.1"/>
    </source>
</evidence>
<sequence length="761" mass="88234">MKQFEMLYIDGKAVNIGDTNISLEWKSVMLSNISKMKCSHSYTIKLPMTATNRQIFESPESAEHNSYVFDRKMRSSLGRRMSARYYCNGVDVLGPANAYLIGTDSSFYKIVLTWGTLSAIQDIIDVDETLPEIFSDENTIPNYVIWEQWKQSQFSKNLFKDNILCLRYSNGVIGDDFYGYLYYLPSFKVTYLLDRILKKYGIAYDFTREYTNPDGSKVRKTEKLLDSLYCPMTTMNDSEYFQKQNQFRWTFEPKATEFGSGHTKLESYTPEFGNQRIGWVVQVKNPKHIRAWYGYYLNMKYKVKAHIRVFLHSERIDKTEAEIFSDVKLTIVNGNGKDDASKLLALAATYISGEWVDNRGKKWYEVRYEYLNDWEDVSANDNPANSDWEGLHIGEYKYEDVIEIRQGRRVWIDGADRAYIGDGTVPCADTYGNKIILKSSKTGREPVNYSSYIDVIPCITEAHPYQESTQEVGYFQYASPIYFEPNFPEMKPIDFLKGVFYIVGGYPVITDGKLRLILYKDLVDNVEKAVDWSDFVTNDYDMPSSIDFVMDDWSQINWLKWKSDDDDNPKYSGYFEIENPYLSTEDDVFTLPFEGCDSDRGMAKIPLYESGKVVNYVKLKGVKIFEYVSFAKEVEGFVFKDCKPRIGVRHNDKVVENTTDTTDQSSLDVLTFDELSFRSKGGLMDTRYKIFAEMLRHLYVVTDMMELDEFTLSNLDMSIPIYLRQYGSYFGIQSIKRKSDGKCTVQLLKIPNSLIKSNNNE</sequence>